<protein>
    <submittedName>
        <fullName evidence="2">Uncharacterized protein</fullName>
    </submittedName>
</protein>
<keyword evidence="1" id="KW-1133">Transmembrane helix</keyword>
<proteinExistence type="predicted"/>
<reference evidence="2" key="1">
    <citation type="submission" date="2020-10" db="EMBL/GenBank/DDBJ databases">
        <authorList>
            <person name="Gilroy R."/>
        </authorList>
    </citation>
    <scope>NUCLEOTIDE SEQUENCE</scope>
    <source>
        <strain evidence="2">CHK154-7741</strain>
    </source>
</reference>
<sequence>MKMLSFRAQTSGKSLIEQLQKNRVNNALTQTKQLSDDAFCRENEEKKKKYIKFPLAVLGSAALIAIVIKRKNIAKFFGFNRSKIDKPQIITPIPAPPKSISAPVQEAPEPPVLKKEELRKIIEIGSFEKYYLKLDGEKSRKEVCASKLYELLDVKVAKMDLLGDFCETKGVKSAFIENLQRIKPENTAAIKEISQNFGADVLLSNKNILNSCRLDEKNNVIRVNLIDTLGVRRDGTPEYFGAVVNEVAEFFNPRIYPENASVYSSMTREDLIKTLKKVTSIKISDDIKGLQVLRNNGEVLNGLKYKDKLHSRISFLRKVINIAEKIEQGSMPIAEYAEKIKNEAIKETISSANHFSTLKNIEYSIGRIENKEVQAELTNLLKQRIKTLTSQENKKMTQYEIGELLEKYIAHPYEPTSEERGNLVSKFGKDYANQYLTRLKTTINYDKINNLMRVINKNDGKYVDFWRNNPDKMAVYINSETVSANQLMNFDDTAWDVVIGQFKTLFERPINKDILDSINLYSGLSGYDQINGMLRFNYQAQRILDSINEKALPVDSEITRLKTEINSLKQITCRFYMGKTLEDKRSNFEVISNKISNLDSCLKNGANTEEFKVELTKLKEFINKIFTENGYNKQISDMEAIAVHSTPETQTLKLVRNETSDCFEQFMLGNEKLSELMLKVMEKPELKSKIIDYFNKSQPALYCPSFISTSIFPYETLAGNVKWYLRLGKDVKYAYISDLTHLFHHRSSDTEAELLVFPGHKINIKSADYRDSKWRIKGEIVPERES</sequence>
<name>A0A9D1MZ82_9CLOT</name>
<evidence type="ECO:0000313" key="3">
    <source>
        <dbReference type="Proteomes" id="UP000886748"/>
    </source>
</evidence>
<dbReference type="SUPFAM" id="SSF56399">
    <property type="entry name" value="ADP-ribosylation"/>
    <property type="match status" value="1"/>
</dbReference>
<organism evidence="2 3">
    <name type="scientific">Candidatus Limenecus avicola</name>
    <dbReference type="NCBI Taxonomy" id="2840847"/>
    <lineage>
        <taxon>Bacteria</taxon>
        <taxon>Bacillati</taxon>
        <taxon>Bacillota</taxon>
        <taxon>Clostridia</taxon>
        <taxon>Eubacteriales</taxon>
        <taxon>Clostridiaceae</taxon>
        <taxon>Clostridiaceae incertae sedis</taxon>
        <taxon>Candidatus Limenecus</taxon>
    </lineage>
</organism>
<accession>A0A9D1MZ82</accession>
<keyword evidence="1" id="KW-0812">Transmembrane</keyword>
<comment type="caution">
    <text evidence="2">The sequence shown here is derived from an EMBL/GenBank/DDBJ whole genome shotgun (WGS) entry which is preliminary data.</text>
</comment>
<evidence type="ECO:0000256" key="1">
    <source>
        <dbReference type="SAM" id="Phobius"/>
    </source>
</evidence>
<dbReference type="EMBL" id="DVOD01000014">
    <property type="protein sequence ID" value="HIU91897.1"/>
    <property type="molecule type" value="Genomic_DNA"/>
</dbReference>
<dbReference type="Proteomes" id="UP000886748">
    <property type="component" value="Unassembled WGS sequence"/>
</dbReference>
<dbReference type="AlphaFoldDB" id="A0A9D1MZ82"/>
<evidence type="ECO:0000313" key="2">
    <source>
        <dbReference type="EMBL" id="HIU91897.1"/>
    </source>
</evidence>
<reference evidence="2" key="2">
    <citation type="journal article" date="2021" name="PeerJ">
        <title>Extensive microbial diversity within the chicken gut microbiome revealed by metagenomics and culture.</title>
        <authorList>
            <person name="Gilroy R."/>
            <person name="Ravi A."/>
            <person name="Getino M."/>
            <person name="Pursley I."/>
            <person name="Horton D.L."/>
            <person name="Alikhan N.F."/>
            <person name="Baker D."/>
            <person name="Gharbi K."/>
            <person name="Hall N."/>
            <person name="Watson M."/>
            <person name="Adriaenssens E.M."/>
            <person name="Foster-Nyarko E."/>
            <person name="Jarju S."/>
            <person name="Secka A."/>
            <person name="Antonio M."/>
            <person name="Oren A."/>
            <person name="Chaudhuri R.R."/>
            <person name="La Ragione R."/>
            <person name="Hildebrand F."/>
            <person name="Pallen M.J."/>
        </authorList>
    </citation>
    <scope>NUCLEOTIDE SEQUENCE</scope>
    <source>
        <strain evidence="2">CHK154-7741</strain>
    </source>
</reference>
<gene>
    <name evidence="2" type="ORF">IAD26_02040</name>
</gene>
<keyword evidence="1" id="KW-0472">Membrane</keyword>
<feature type="transmembrane region" description="Helical" evidence="1">
    <location>
        <begin position="50"/>
        <end position="68"/>
    </location>
</feature>